<name>A0A7S7NQU6_PALFE</name>
<feature type="region of interest" description="Disordered" evidence="1">
    <location>
        <begin position="104"/>
        <end position="123"/>
    </location>
</feature>
<feature type="chain" id="PRO_5032564389" evidence="2">
    <location>
        <begin position="21"/>
        <end position="123"/>
    </location>
</feature>
<feature type="compositionally biased region" description="Basic and acidic residues" evidence="1">
    <location>
        <begin position="104"/>
        <end position="114"/>
    </location>
</feature>
<gene>
    <name evidence="3" type="ORF">IRI77_35755</name>
</gene>
<proteinExistence type="predicted"/>
<dbReference type="AlphaFoldDB" id="A0A7S7NQU6"/>
<sequence>MKRILSLTFALFAASAILLAADATGTWTGTFTVNGDSPEPRPALLVLKQDGDKLTGTAGPDASQQMPIEKGKVEDGKLTFEVAAGESIMKFALVLNGDELNGEIQRDRDGEHQTAKLSVKRQK</sequence>
<keyword evidence="4" id="KW-1185">Reference proteome</keyword>
<dbReference type="RefSeq" id="WP_194449698.1">
    <property type="nucleotide sequence ID" value="NZ_CP063849.1"/>
</dbReference>
<dbReference type="Proteomes" id="UP000593892">
    <property type="component" value="Chromosome"/>
</dbReference>
<evidence type="ECO:0000313" key="3">
    <source>
        <dbReference type="EMBL" id="QOY88035.1"/>
    </source>
</evidence>
<evidence type="ECO:0000256" key="1">
    <source>
        <dbReference type="SAM" id="MobiDB-lite"/>
    </source>
</evidence>
<dbReference type="KEGG" id="pfer:IRI77_35755"/>
<protein>
    <submittedName>
        <fullName evidence="3">Uncharacterized protein</fullName>
    </submittedName>
</protein>
<accession>A0A7S7NQU6</accession>
<evidence type="ECO:0000256" key="2">
    <source>
        <dbReference type="SAM" id="SignalP"/>
    </source>
</evidence>
<feature type="signal peptide" evidence="2">
    <location>
        <begin position="1"/>
        <end position="20"/>
    </location>
</feature>
<evidence type="ECO:0000313" key="4">
    <source>
        <dbReference type="Proteomes" id="UP000593892"/>
    </source>
</evidence>
<dbReference type="EMBL" id="CP063849">
    <property type="protein sequence ID" value="QOY88035.1"/>
    <property type="molecule type" value="Genomic_DNA"/>
</dbReference>
<organism evidence="3 4">
    <name type="scientific">Paludibaculum fermentans</name>
    <dbReference type="NCBI Taxonomy" id="1473598"/>
    <lineage>
        <taxon>Bacteria</taxon>
        <taxon>Pseudomonadati</taxon>
        <taxon>Acidobacteriota</taxon>
        <taxon>Terriglobia</taxon>
        <taxon>Bryobacterales</taxon>
        <taxon>Bryobacteraceae</taxon>
        <taxon>Paludibaculum</taxon>
    </lineage>
</organism>
<reference evidence="3 4" key="1">
    <citation type="submission" date="2020-10" db="EMBL/GenBank/DDBJ databases">
        <title>Complete genome sequence of Paludibaculum fermentans P105T, a facultatively anaerobic acidobacterium capable of dissimilatory Fe(III) reduction.</title>
        <authorList>
            <person name="Dedysh S.N."/>
            <person name="Beletsky A.V."/>
            <person name="Kulichevskaya I.S."/>
            <person name="Mardanov A.V."/>
            <person name="Ravin N.V."/>
        </authorList>
    </citation>
    <scope>NUCLEOTIDE SEQUENCE [LARGE SCALE GENOMIC DNA]</scope>
    <source>
        <strain evidence="3 4">P105</strain>
    </source>
</reference>
<keyword evidence="2" id="KW-0732">Signal</keyword>